<dbReference type="GO" id="GO:1990423">
    <property type="term" value="C:RZZ complex"/>
    <property type="evidence" value="ECO:0007669"/>
    <property type="project" value="UniProtKB-UniRule"/>
</dbReference>
<keyword evidence="4 9" id="KW-0132">Cell division</keyword>
<evidence type="ECO:0000256" key="3">
    <source>
        <dbReference type="ARBA" id="ARBA00022454"/>
    </source>
</evidence>
<dbReference type="PANTHER" id="PTHR15995">
    <property type="entry name" value="PROTEIN ZWILCH HOMOLOG"/>
    <property type="match status" value="1"/>
</dbReference>
<reference evidence="10" key="1">
    <citation type="submission" date="2019-11" db="EMBL/GenBank/DDBJ databases">
        <title>The nuclear and mitochondrial genomes of Frieseomelitta varia - a highly eusocial stingless bee (Meliponini) with a permanently sterile worker caste.</title>
        <authorList>
            <person name="Freitas F.C.P."/>
            <person name="Lourenco A.P."/>
            <person name="Nunes F.M.F."/>
            <person name="Paschoal A.R."/>
            <person name="Abreu F.C.P."/>
            <person name="Barbin F.O."/>
            <person name="Bataglia L."/>
            <person name="Cardoso-Junior C.A.M."/>
            <person name="Cervoni M.S."/>
            <person name="Silva S.R."/>
            <person name="Dalarmi F."/>
            <person name="Del Lama M.A."/>
            <person name="Depintor T.S."/>
            <person name="Ferreira K.M."/>
            <person name="Goria P.S."/>
            <person name="Jaskot M.C."/>
            <person name="Lago D.C."/>
            <person name="Luna-Lucena D."/>
            <person name="Moda L.M."/>
            <person name="Nascimento L."/>
            <person name="Pedrino M."/>
            <person name="Rabico F.O."/>
            <person name="Sanches F.C."/>
            <person name="Santos D.E."/>
            <person name="Santos C.G."/>
            <person name="Vieira J."/>
            <person name="Lopes T.F."/>
            <person name="Barchuk A.R."/>
            <person name="Hartfelder K."/>
            <person name="Simoes Z.L.P."/>
            <person name="Bitondi M.M.G."/>
            <person name="Pinheiro D.G."/>
        </authorList>
    </citation>
    <scope>NUCLEOTIDE SEQUENCE</scope>
    <source>
        <strain evidence="10">USP_RPSP 00005682</strain>
        <tissue evidence="10">Whole individual</tissue>
    </source>
</reference>
<dbReference type="GO" id="GO:0034501">
    <property type="term" value="P:protein localization to kinetochore"/>
    <property type="evidence" value="ECO:0007669"/>
    <property type="project" value="UniProtKB-UniRule"/>
</dbReference>
<evidence type="ECO:0000313" key="11">
    <source>
        <dbReference type="Proteomes" id="UP000655588"/>
    </source>
</evidence>
<dbReference type="PANTHER" id="PTHR15995:SF1">
    <property type="entry name" value="PROTEIN ZWILCH HOMOLOG"/>
    <property type="match status" value="1"/>
</dbReference>
<comment type="subcellular location">
    <subcellularLocation>
        <location evidence="1 9">Chromosome</location>
        <location evidence="1 9">Centromere</location>
        <location evidence="1 9">Kinetochore</location>
    </subcellularLocation>
</comment>
<gene>
    <name evidence="10" type="ORF">E2986_00133</name>
</gene>
<comment type="similarity">
    <text evidence="2 9">Belongs to the ZWILCH family.</text>
</comment>
<dbReference type="Gene3D" id="1.20.58.730">
    <property type="match status" value="1"/>
</dbReference>
<evidence type="ECO:0000256" key="4">
    <source>
        <dbReference type="ARBA" id="ARBA00022618"/>
    </source>
</evidence>
<evidence type="ECO:0000256" key="2">
    <source>
        <dbReference type="ARBA" id="ARBA00009062"/>
    </source>
</evidence>
<sequence length="629" mass="72917">MLELETLRNNLAPSVKIDNISLSYVNRIFPKFKNTPYFILYKKVRCAVICACDFIIFRTVQFKLDLTGSPLKYSFKGEDDFEDSTILVKQNWYEGEEKYLPLSRTEAWYYIKNDLYTINRITLNVCIDFINDSFPPIFALCDSKDHKRSKLLGAIIEGEWFTTIEACTVDNETYETVKNCSSEIFQEHLQLSRACEQDIIVSAFNIFDLFGTKEEIIVKDKNISNFEGSLSVEVDTCSLSSTPTRTSKNIIIAQIATNSNNSPLKELWKQLLLLNQYLNIVENYTKNEDSYNSVPLKFPHDFINPYEEEFVTILNNLNLLLSGDHSFRNTSDTKKHKTNFSNEENTENDMKIHQCIESLSFRYNLDFTDFLWELLIKNSNYFEMTKCIHTVLEEIIINDCLPQVNFTNSTKFAKIITNPHQQKIISHLLSGSLPLEYVIDMGFEKLCKDYISILANIKFGELHDVQQKLKNASYNEFTVNTYRYIHKYVCVFRKKLLYLVQIHVCLEFILLIQNNLGCSNDDLRTLFCCAFKQYVSEKSPIQNCCDLHKNKIYTLTLPLPISAINHLNEIPSVRRISLSSQSKLTKLTTIKYYSQLSIFPTNIYPLDDASIISEGYHVINAICSSNKFK</sequence>
<comment type="caution">
    <text evidence="10">The sequence shown here is derived from an EMBL/GenBank/DDBJ whole genome shotgun (WGS) entry which is preliminary data.</text>
</comment>
<keyword evidence="7 9" id="KW-0131">Cell cycle</keyword>
<evidence type="ECO:0000256" key="7">
    <source>
        <dbReference type="ARBA" id="ARBA00023306"/>
    </source>
</evidence>
<dbReference type="Pfam" id="PF09817">
    <property type="entry name" value="Zwilch"/>
    <property type="match status" value="1"/>
</dbReference>
<organism evidence="10 11">
    <name type="scientific">Frieseomelitta varia</name>
    <dbReference type="NCBI Taxonomy" id="561572"/>
    <lineage>
        <taxon>Eukaryota</taxon>
        <taxon>Metazoa</taxon>
        <taxon>Ecdysozoa</taxon>
        <taxon>Arthropoda</taxon>
        <taxon>Hexapoda</taxon>
        <taxon>Insecta</taxon>
        <taxon>Pterygota</taxon>
        <taxon>Neoptera</taxon>
        <taxon>Endopterygota</taxon>
        <taxon>Hymenoptera</taxon>
        <taxon>Apocrita</taxon>
        <taxon>Aculeata</taxon>
        <taxon>Apoidea</taxon>
        <taxon>Anthophila</taxon>
        <taxon>Apidae</taxon>
        <taxon>Frieseomelitta</taxon>
    </lineage>
</organism>
<evidence type="ECO:0000313" key="10">
    <source>
        <dbReference type="EMBL" id="KAF3428934.1"/>
    </source>
</evidence>
<dbReference type="Gene3D" id="1.10.287.1880">
    <property type="match status" value="1"/>
</dbReference>
<keyword evidence="3 9" id="KW-0158">Chromosome</keyword>
<proteinExistence type="inferred from homology"/>
<evidence type="ECO:0000256" key="5">
    <source>
        <dbReference type="ARBA" id="ARBA00022776"/>
    </source>
</evidence>
<name>A0A833RTC0_9HYME</name>
<protein>
    <recommendedName>
        <fullName evidence="9">Protein zwilch</fullName>
    </recommendedName>
</protein>
<keyword evidence="8 9" id="KW-0137">Centromere</keyword>
<dbReference type="Proteomes" id="UP000655588">
    <property type="component" value="Unassembled WGS sequence"/>
</dbReference>
<keyword evidence="6 9" id="KW-0995">Kinetochore</keyword>
<evidence type="ECO:0000256" key="1">
    <source>
        <dbReference type="ARBA" id="ARBA00004629"/>
    </source>
</evidence>
<dbReference type="AlphaFoldDB" id="A0A833RTC0"/>
<dbReference type="GO" id="GO:0051301">
    <property type="term" value="P:cell division"/>
    <property type="evidence" value="ECO:0007669"/>
    <property type="project" value="UniProtKB-UniRule"/>
</dbReference>
<keyword evidence="11" id="KW-1185">Reference proteome</keyword>
<evidence type="ECO:0000256" key="9">
    <source>
        <dbReference type="RuleBase" id="RU369076"/>
    </source>
</evidence>
<comment type="subunit">
    <text evidence="9">Component of the RZZ complex.</text>
</comment>
<keyword evidence="5 9" id="KW-0498">Mitosis</keyword>
<evidence type="ECO:0000256" key="8">
    <source>
        <dbReference type="ARBA" id="ARBA00023328"/>
    </source>
</evidence>
<comment type="function">
    <text evidence="9">Essential component of the mitotic checkpoint, which prevents cells from prematurely exiting mitosis. Required for the assembly of the dynein-dynactin and MAD1-MAD2 complexes onto kinetochores. Its function related to the spindle assembly machinery is proposed to depend on its association in the mitotic RZZ complex.</text>
</comment>
<evidence type="ECO:0000256" key="6">
    <source>
        <dbReference type="ARBA" id="ARBA00022838"/>
    </source>
</evidence>
<accession>A0A833RTC0</accession>
<dbReference type="EMBL" id="WNWW01000191">
    <property type="protein sequence ID" value="KAF3428934.1"/>
    <property type="molecule type" value="Genomic_DNA"/>
</dbReference>
<dbReference type="GO" id="GO:0007094">
    <property type="term" value="P:mitotic spindle assembly checkpoint signaling"/>
    <property type="evidence" value="ECO:0007669"/>
    <property type="project" value="UniProtKB-UniRule"/>
</dbReference>
<dbReference type="InterPro" id="IPR018630">
    <property type="entry name" value="Zwilch"/>
</dbReference>